<evidence type="ECO:0000313" key="1">
    <source>
        <dbReference type="EMBL" id="EJK59522.1"/>
    </source>
</evidence>
<dbReference type="Pfam" id="PF13306">
    <property type="entry name" value="LRR_5"/>
    <property type="match status" value="1"/>
</dbReference>
<dbReference type="InterPro" id="IPR026906">
    <property type="entry name" value="LRR_5"/>
</dbReference>
<dbReference type="InterPro" id="IPR053139">
    <property type="entry name" value="Surface_bspA-like"/>
</dbReference>
<accession>K0SM38</accession>
<dbReference type="EMBL" id="AGNL01022750">
    <property type="protein sequence ID" value="EJK59522.1"/>
    <property type="molecule type" value="Genomic_DNA"/>
</dbReference>
<proteinExistence type="predicted"/>
<keyword evidence="2" id="KW-1185">Reference proteome</keyword>
<dbReference type="PANTHER" id="PTHR45661">
    <property type="entry name" value="SURFACE ANTIGEN"/>
    <property type="match status" value="1"/>
</dbReference>
<reference evidence="1 2" key="1">
    <citation type="journal article" date="2012" name="Genome Biol.">
        <title>Genome and low-iron response of an oceanic diatom adapted to chronic iron limitation.</title>
        <authorList>
            <person name="Lommer M."/>
            <person name="Specht M."/>
            <person name="Roy A.S."/>
            <person name="Kraemer L."/>
            <person name="Andreson R."/>
            <person name="Gutowska M.A."/>
            <person name="Wolf J."/>
            <person name="Bergner S.V."/>
            <person name="Schilhabel M.B."/>
            <person name="Klostermeier U.C."/>
            <person name="Beiko R.G."/>
            <person name="Rosenstiel P."/>
            <person name="Hippler M."/>
            <person name="Laroche J."/>
        </authorList>
    </citation>
    <scope>NUCLEOTIDE SEQUENCE [LARGE SCALE GENOMIC DNA]</scope>
    <source>
        <strain evidence="1 2">CCMP1005</strain>
    </source>
</reference>
<dbReference type="InterPro" id="IPR032675">
    <property type="entry name" value="LRR_dom_sf"/>
</dbReference>
<gene>
    <name evidence="1" type="ORF">THAOC_20240</name>
</gene>
<feature type="non-terminal residue" evidence="1">
    <location>
        <position position="161"/>
    </location>
</feature>
<sequence>MIQDLDKTGIVNGKAKEGGKTKHALYSVLVYKGVKITEEIRTEITCVRICPQVKDIPSGTFQGCINLVEVQFCEGSLQAIGEGAFRDCTALQQVTIPPSVTKLGSSAFQDCSNLTEVNFNNRLEVIEEGTFRNCTALKSVTIPASVTKVRSSVFWAAATWQ</sequence>
<name>K0SM38_THAOC</name>
<dbReference type="PANTHER" id="PTHR45661:SF3">
    <property type="entry name" value="IG-LIKE DOMAIN-CONTAINING PROTEIN"/>
    <property type="match status" value="1"/>
</dbReference>
<evidence type="ECO:0008006" key="3">
    <source>
        <dbReference type="Google" id="ProtNLM"/>
    </source>
</evidence>
<dbReference type="Gene3D" id="3.80.10.10">
    <property type="entry name" value="Ribonuclease Inhibitor"/>
    <property type="match status" value="1"/>
</dbReference>
<dbReference type="SUPFAM" id="SSF52058">
    <property type="entry name" value="L domain-like"/>
    <property type="match status" value="1"/>
</dbReference>
<evidence type="ECO:0000313" key="2">
    <source>
        <dbReference type="Proteomes" id="UP000266841"/>
    </source>
</evidence>
<organism evidence="1 2">
    <name type="scientific">Thalassiosira oceanica</name>
    <name type="common">Marine diatom</name>
    <dbReference type="NCBI Taxonomy" id="159749"/>
    <lineage>
        <taxon>Eukaryota</taxon>
        <taxon>Sar</taxon>
        <taxon>Stramenopiles</taxon>
        <taxon>Ochrophyta</taxon>
        <taxon>Bacillariophyta</taxon>
        <taxon>Coscinodiscophyceae</taxon>
        <taxon>Thalassiosirophycidae</taxon>
        <taxon>Thalassiosirales</taxon>
        <taxon>Thalassiosiraceae</taxon>
        <taxon>Thalassiosira</taxon>
    </lineage>
</organism>
<dbReference type="Proteomes" id="UP000266841">
    <property type="component" value="Unassembled WGS sequence"/>
</dbReference>
<protein>
    <recommendedName>
        <fullName evidence="3">Leucine-rich repeat domain-containing protein</fullName>
    </recommendedName>
</protein>
<dbReference type="AlphaFoldDB" id="K0SM38"/>
<dbReference type="OrthoDB" id="206603at2759"/>
<comment type="caution">
    <text evidence="1">The sequence shown here is derived from an EMBL/GenBank/DDBJ whole genome shotgun (WGS) entry which is preliminary data.</text>
</comment>